<dbReference type="GO" id="GO:0005975">
    <property type="term" value="P:carbohydrate metabolic process"/>
    <property type="evidence" value="ECO:0007669"/>
    <property type="project" value="InterPro"/>
</dbReference>
<dbReference type="InterPro" id="IPR006103">
    <property type="entry name" value="Glyco_hydro_2_cat"/>
</dbReference>
<evidence type="ECO:0000259" key="11">
    <source>
        <dbReference type="Pfam" id="PF21606"/>
    </source>
</evidence>
<dbReference type="InterPro" id="IPR032311">
    <property type="entry name" value="DUF4982"/>
</dbReference>
<dbReference type="Gene3D" id="2.60.120.260">
    <property type="entry name" value="Galactose-binding domain-like"/>
    <property type="match status" value="2"/>
</dbReference>
<comment type="similarity">
    <text evidence="1">Belongs to the glycosyl hydrolase 2 family.</text>
</comment>
<dbReference type="InterPro" id="IPR006101">
    <property type="entry name" value="Glyco_hydro_2"/>
</dbReference>
<dbReference type="Pfam" id="PF00703">
    <property type="entry name" value="Glyco_hydro_2"/>
    <property type="match status" value="1"/>
</dbReference>
<feature type="domain" description="Glycoside hydrolase family 2 immunoglobulin-like beta-sandwich" evidence="5">
    <location>
        <begin position="184"/>
        <end position="293"/>
    </location>
</feature>
<dbReference type="InterPro" id="IPR036156">
    <property type="entry name" value="Beta-gal/glucu_dom_sf"/>
</dbReference>
<keyword evidence="2" id="KW-0378">Hydrolase</keyword>
<dbReference type="InterPro" id="IPR006104">
    <property type="entry name" value="Glyco_hydro_2_N"/>
</dbReference>
<protein>
    <submittedName>
        <fullName evidence="12">Ig-like domain-containing protein</fullName>
    </submittedName>
</protein>
<evidence type="ECO:0000313" key="12">
    <source>
        <dbReference type="EMBL" id="MDA3730139.1"/>
    </source>
</evidence>
<evidence type="ECO:0000259" key="10">
    <source>
        <dbReference type="Pfam" id="PF18565"/>
    </source>
</evidence>
<dbReference type="Proteomes" id="UP001169242">
    <property type="component" value="Unassembled WGS sequence"/>
</dbReference>
<gene>
    <name evidence="12" type="ORF">PBV87_01240</name>
</gene>
<dbReference type="Pfam" id="PF21606">
    <property type="entry name" value="BgaA-like_CBM"/>
    <property type="match status" value="1"/>
</dbReference>
<accession>A0AA42DJM0</accession>
<dbReference type="InterPro" id="IPR011081">
    <property type="entry name" value="Big_4"/>
</dbReference>
<dbReference type="PANTHER" id="PTHR42732:SF1">
    <property type="entry name" value="BETA-MANNOSIDASE"/>
    <property type="match status" value="1"/>
</dbReference>
<dbReference type="Pfam" id="PF18565">
    <property type="entry name" value="Glyco_hydro2_C5"/>
    <property type="match status" value="1"/>
</dbReference>
<dbReference type="Pfam" id="PF02837">
    <property type="entry name" value="Glyco_hydro_2_N"/>
    <property type="match status" value="1"/>
</dbReference>
<organism evidence="12 13">
    <name type="scientific">Holtiella tumoricola</name>
    <dbReference type="NCBI Taxonomy" id="3018743"/>
    <lineage>
        <taxon>Bacteria</taxon>
        <taxon>Bacillati</taxon>
        <taxon>Bacillota</taxon>
        <taxon>Clostridia</taxon>
        <taxon>Lachnospirales</taxon>
        <taxon>Cellulosilyticaceae</taxon>
        <taxon>Holtiella</taxon>
    </lineage>
</organism>
<dbReference type="InterPro" id="IPR008964">
    <property type="entry name" value="Invasin/intimin_cell_adhesion"/>
</dbReference>
<feature type="domain" description="Bacterial Ig-like" evidence="8">
    <location>
        <begin position="888"/>
        <end position="944"/>
    </location>
</feature>
<dbReference type="PRINTS" id="PR00132">
    <property type="entry name" value="GLHYDRLASE2"/>
</dbReference>
<dbReference type="InterPro" id="IPR008979">
    <property type="entry name" value="Galactose-bd-like_sf"/>
</dbReference>
<evidence type="ECO:0000256" key="3">
    <source>
        <dbReference type="ARBA" id="ARBA00023295"/>
    </source>
</evidence>
<dbReference type="Pfam" id="PF07532">
    <property type="entry name" value="Big_4"/>
    <property type="match status" value="2"/>
</dbReference>
<feature type="domain" description="DUF4982" evidence="9">
    <location>
        <begin position="657"/>
        <end position="734"/>
    </location>
</feature>
<dbReference type="RefSeq" id="WP_271010864.1">
    <property type="nucleotide sequence ID" value="NZ_JAQIFT010000008.1"/>
</dbReference>
<feature type="region of interest" description="Disordered" evidence="4">
    <location>
        <begin position="519"/>
        <end position="544"/>
    </location>
</feature>
<dbReference type="SUPFAM" id="SSF49785">
    <property type="entry name" value="Galactose-binding domain-like"/>
    <property type="match status" value="1"/>
</dbReference>
<dbReference type="PANTHER" id="PTHR42732">
    <property type="entry name" value="BETA-GALACTOSIDASE"/>
    <property type="match status" value="1"/>
</dbReference>
<dbReference type="InterPro" id="IPR013783">
    <property type="entry name" value="Ig-like_fold"/>
</dbReference>
<dbReference type="Gene3D" id="2.60.40.10">
    <property type="entry name" value="Immunoglobulins"/>
    <property type="match status" value="3"/>
</dbReference>
<name>A0AA42DJM0_9FIRM</name>
<feature type="domain" description="Bacterial Ig-like" evidence="8">
    <location>
        <begin position="973"/>
        <end position="1017"/>
    </location>
</feature>
<dbReference type="EMBL" id="JAQIFT010000008">
    <property type="protein sequence ID" value="MDA3730139.1"/>
    <property type="molecule type" value="Genomic_DNA"/>
</dbReference>
<feature type="domain" description="Glycoside hydrolase family 2 catalytic" evidence="6">
    <location>
        <begin position="301"/>
        <end position="585"/>
    </location>
</feature>
<dbReference type="SUPFAM" id="SSF51445">
    <property type="entry name" value="(Trans)glycosidases"/>
    <property type="match status" value="1"/>
</dbReference>
<comment type="caution">
    <text evidence="12">The sequence shown here is derived from an EMBL/GenBank/DDBJ whole genome shotgun (WGS) entry which is preliminary data.</text>
</comment>
<evidence type="ECO:0000259" key="5">
    <source>
        <dbReference type="Pfam" id="PF00703"/>
    </source>
</evidence>
<evidence type="ECO:0000259" key="9">
    <source>
        <dbReference type="Pfam" id="PF16355"/>
    </source>
</evidence>
<dbReference type="InterPro" id="IPR040605">
    <property type="entry name" value="Glyco_hydro2_dom5"/>
</dbReference>
<dbReference type="GO" id="GO:0004553">
    <property type="term" value="F:hydrolase activity, hydrolyzing O-glycosyl compounds"/>
    <property type="evidence" value="ECO:0007669"/>
    <property type="project" value="InterPro"/>
</dbReference>
<dbReference type="SUPFAM" id="SSF49303">
    <property type="entry name" value="beta-Galactosidase/glucuronidase domain"/>
    <property type="match status" value="1"/>
</dbReference>
<evidence type="ECO:0000259" key="6">
    <source>
        <dbReference type="Pfam" id="PF02836"/>
    </source>
</evidence>
<sequence>MTTKNTTIDRVIKINKDWKFCWAGDCNHPREDISDAYQVNYNDETWRKLDLPHDWSIEFDFNIEHSLVGSEAGYLDGGIGWYRKALVLPEELENKRVFIRFGGVYMDSTVYVNGKQVGKYPNGYMPFTYDITEYVSADGMTENIIAVKVVNEQPSSRWYSGSGIYRQVELIITEPVHIVEYGTFITTPHIEEEYQSGSVTTHIQTEVKNASTQVRNVKVRATLLDYANEEVSKSQECASKDIQPGEVCYFEQDMAVINPKLWSVNTPNLYKMRVEVIVDEQVVDTVESRCGYRWVKFDANEGFFLNGEWMKLKGVCMHHDQGALGAVANTRAIERQMEIMQEMGANAIRVTHNPAADELLRICDEKGLMVIDEAFDTWYWGKKQYDLGRFFSQGSSSHPEGGNTVTWAEFDLKRMVKRGRNFPCIIKWSVGNEVSEASGDERSLETIKNMKKWVAEVDPTRGITQGADKFRFGTGEGGHEDIAEVQDTVGFNYAEGNYDTIHAKHPDWAIYGSETSSATKSRGVYSHPDTIGSHDSGEHADYQQSSYDNDHVAWGATASRAWIQDRDRKFVAGQFIWTGFDYIGEPTPWHNTGGPGHSLSPKSSYFGIVDTAGFPKDDYYLYQSVWKNLEVSPMVHILPHWNFEDETLRNNVTGADGKIPLRVYSNAPHIELVINGVSQGTQSFAQMETDYGFKYQQLSETSDKLYLEWRLDYTYVPGTTIQALAKNNQGEVVAEQTIVTADKAYGIQLHTDRTNIKANGEDLCYITVDVVDAKGNFVPTADNEVIFELSGEGRIVGVDNGNPISHERYQEQVDGTWKRKAFNGKALVIVQSTTQAGNFTLKALSEGLVTDEVSVMTMACEMPKGLGYDLQEQEIKQEGIEKQVTAFAPVRVTAQVGEVPILPKTIRAKFNVGAPDSIQVEWAPIEKEQCMYYNQFEVLGTVEGQNLKACAVVTIRGIIGVQAVSVATVTYIPATLPEKVNVYYSDGAKEEKQVKWDQSGVDYTKVGEATVVGIIEGSSQTVEASIRITDDKSSVKTSMNYAKQWTGSEFPAALASFTNDAEGSRDNIATVNDTVIAFDVESHNRWSNWQVEGRDEDWVGILFAEGGNITKRYIDTIKVGFFEDHGVSSPESFTIEYYVPNEEPGIPSKFGHVVEGDLADSNNWRAVEHVAPNTEHVGAGEMNSFSFDTVSTYAIRLNMKKKAGMKGIAITELEVYGKEAIAYDSYEVAKIELDDHNIIDTFDESLNSTYKIQDGNMPKVYVEATKHANVTIVPALDKDGITTIEIIPENGDVTKTRTYQVHYQ</sequence>
<dbReference type="InterPro" id="IPR017853">
    <property type="entry name" value="GH"/>
</dbReference>
<evidence type="ECO:0000259" key="8">
    <source>
        <dbReference type="Pfam" id="PF07532"/>
    </source>
</evidence>
<dbReference type="InterPro" id="IPR051913">
    <property type="entry name" value="GH2_Domain-Containing"/>
</dbReference>
<feature type="domain" description="Glycosyl hydrolases family 2 sugar binding" evidence="7">
    <location>
        <begin position="77"/>
        <end position="171"/>
    </location>
</feature>
<proteinExistence type="inferred from homology"/>
<reference evidence="12" key="1">
    <citation type="journal article" date="2023" name="Int. J. Syst. Evol. Microbiol.">
        <title>&lt;i&gt;Holtiella tumoricola&lt;/i&gt; gen. nov. sp. nov., isolated from a human clinical sample.</title>
        <authorList>
            <person name="Allen-Vercoe E."/>
            <person name="Daigneault M.C."/>
            <person name="Vancuren S.J."/>
            <person name="Cochrane K."/>
            <person name="O'Neal L.L."/>
            <person name="Sankaranarayanan K."/>
            <person name="Lawson P.A."/>
        </authorList>
    </citation>
    <scope>NUCLEOTIDE SEQUENCE</scope>
    <source>
        <strain evidence="12">CC70A</strain>
    </source>
</reference>
<dbReference type="Pfam" id="PF02836">
    <property type="entry name" value="Glyco_hydro_2_C"/>
    <property type="match status" value="1"/>
</dbReference>
<feature type="domain" description="Glycoside hydrolase family 2" evidence="10">
    <location>
        <begin position="747"/>
        <end position="853"/>
    </location>
</feature>
<evidence type="ECO:0000256" key="1">
    <source>
        <dbReference type="ARBA" id="ARBA00007401"/>
    </source>
</evidence>
<keyword evidence="13" id="KW-1185">Reference proteome</keyword>
<feature type="domain" description="Beta-galactosidase-like galactose-binding" evidence="11">
    <location>
        <begin position="1053"/>
        <end position="1213"/>
    </location>
</feature>
<evidence type="ECO:0000256" key="2">
    <source>
        <dbReference type="ARBA" id="ARBA00022801"/>
    </source>
</evidence>
<dbReference type="InterPro" id="IPR006102">
    <property type="entry name" value="Ig-like_GH2"/>
</dbReference>
<dbReference type="InterPro" id="IPR049487">
    <property type="entry name" value="BgaA-like_CBM"/>
</dbReference>
<evidence type="ECO:0000256" key="4">
    <source>
        <dbReference type="SAM" id="MobiDB-lite"/>
    </source>
</evidence>
<dbReference type="Gene3D" id="3.20.20.80">
    <property type="entry name" value="Glycosidases"/>
    <property type="match status" value="1"/>
</dbReference>
<dbReference type="SUPFAM" id="SSF49373">
    <property type="entry name" value="Invasin/intimin cell-adhesion fragments"/>
    <property type="match status" value="1"/>
</dbReference>
<keyword evidence="3" id="KW-0326">Glycosidase</keyword>
<evidence type="ECO:0000259" key="7">
    <source>
        <dbReference type="Pfam" id="PF02837"/>
    </source>
</evidence>
<evidence type="ECO:0000313" key="13">
    <source>
        <dbReference type="Proteomes" id="UP001169242"/>
    </source>
</evidence>
<dbReference type="Pfam" id="PF16355">
    <property type="entry name" value="DUF4982"/>
    <property type="match status" value="1"/>
</dbReference>